<proteinExistence type="predicted"/>
<dbReference type="EMBL" id="KZ825035">
    <property type="protein sequence ID" value="RAH63757.1"/>
    <property type="molecule type" value="Genomic_DNA"/>
</dbReference>
<accession>A0ACD1GR24</accession>
<protein>
    <submittedName>
        <fullName evidence="1">Cupin domain protein</fullName>
    </submittedName>
</protein>
<dbReference type="Proteomes" id="UP000249661">
    <property type="component" value="Unassembled WGS sequence"/>
</dbReference>
<name>A0ACD1GR24_9EURO</name>
<organism evidence="1 2">
    <name type="scientific">Aspergillus aculeatinus CBS 121060</name>
    <dbReference type="NCBI Taxonomy" id="1448322"/>
    <lineage>
        <taxon>Eukaryota</taxon>
        <taxon>Fungi</taxon>
        <taxon>Dikarya</taxon>
        <taxon>Ascomycota</taxon>
        <taxon>Pezizomycotina</taxon>
        <taxon>Eurotiomycetes</taxon>
        <taxon>Eurotiomycetidae</taxon>
        <taxon>Eurotiales</taxon>
        <taxon>Aspergillaceae</taxon>
        <taxon>Aspergillus</taxon>
        <taxon>Aspergillus subgen. Circumdati</taxon>
    </lineage>
</organism>
<keyword evidence="2" id="KW-1185">Reference proteome</keyword>
<gene>
    <name evidence="1" type="ORF">BO66DRAFT_396740</name>
</gene>
<reference evidence="1" key="1">
    <citation type="submission" date="2018-02" db="EMBL/GenBank/DDBJ databases">
        <title>The genomes of Aspergillus section Nigri reveals drivers in fungal speciation.</title>
        <authorList>
            <consortium name="DOE Joint Genome Institute"/>
            <person name="Vesth T.C."/>
            <person name="Nybo J."/>
            <person name="Theobald S."/>
            <person name="Brandl J."/>
            <person name="Frisvad J.C."/>
            <person name="Nielsen K.F."/>
            <person name="Lyhne E.K."/>
            <person name="Kogle M.E."/>
            <person name="Kuo A."/>
            <person name="Riley R."/>
            <person name="Clum A."/>
            <person name="Nolan M."/>
            <person name="Lipzen A."/>
            <person name="Salamov A."/>
            <person name="Henrissat B."/>
            <person name="Wiebenga A."/>
            <person name="De vries R.P."/>
            <person name="Grigoriev I.V."/>
            <person name="Mortensen U.H."/>
            <person name="Andersen M.R."/>
            <person name="Baker S.E."/>
        </authorList>
    </citation>
    <scope>NUCLEOTIDE SEQUENCE</scope>
    <source>
        <strain evidence="1">CBS 121060</strain>
    </source>
</reference>
<evidence type="ECO:0000313" key="2">
    <source>
        <dbReference type="Proteomes" id="UP000249661"/>
    </source>
</evidence>
<sequence>MPVALFNQEDTLRTSQTRASLIACPHQKSGAIMSFKPLTDVQVTYRQIPRWQGLPNTSIQSKALMIYHKAFDASASDLAAHFEDVGEVTSQWVYSMYRQTHFHSTTHEVLGVVSGRARLCFGGEDNPERFEPTVERGDLIIVPAGVGHRLLDELGTDEGPFKMVGAYPPQKQWDICYGEQSEADRVTKNIQRLDWFHGDPLYGKDGPVLHV</sequence>
<evidence type="ECO:0000313" key="1">
    <source>
        <dbReference type="EMBL" id="RAH63757.1"/>
    </source>
</evidence>